<dbReference type="InterPro" id="IPR036640">
    <property type="entry name" value="ABC1_TM_sf"/>
</dbReference>
<evidence type="ECO:0000259" key="8">
    <source>
        <dbReference type="PROSITE" id="PS50893"/>
    </source>
</evidence>
<evidence type="ECO:0000256" key="4">
    <source>
        <dbReference type="ARBA" id="ARBA00022840"/>
    </source>
</evidence>
<keyword evidence="2 7" id="KW-0812">Transmembrane</keyword>
<name>A0ABU8EVD5_9GAMM</name>
<dbReference type="InterPro" id="IPR027417">
    <property type="entry name" value="P-loop_NTPase"/>
</dbReference>
<gene>
    <name evidence="10" type="ORF">WAE96_14785</name>
</gene>
<evidence type="ECO:0000256" key="3">
    <source>
        <dbReference type="ARBA" id="ARBA00022741"/>
    </source>
</evidence>
<dbReference type="SMART" id="SM00382">
    <property type="entry name" value="AAA"/>
    <property type="match status" value="1"/>
</dbReference>
<evidence type="ECO:0000313" key="11">
    <source>
        <dbReference type="Proteomes" id="UP001382455"/>
    </source>
</evidence>
<feature type="transmembrane region" description="Helical" evidence="7">
    <location>
        <begin position="58"/>
        <end position="79"/>
    </location>
</feature>
<accession>A0ABU8EVD5</accession>
<feature type="transmembrane region" description="Helical" evidence="7">
    <location>
        <begin position="142"/>
        <end position="171"/>
    </location>
</feature>
<dbReference type="PANTHER" id="PTHR43394:SF1">
    <property type="entry name" value="ATP-BINDING CASSETTE SUB-FAMILY B MEMBER 10, MITOCHONDRIAL"/>
    <property type="match status" value="1"/>
</dbReference>
<dbReference type="GO" id="GO:0005524">
    <property type="term" value="F:ATP binding"/>
    <property type="evidence" value="ECO:0007669"/>
    <property type="project" value="UniProtKB-KW"/>
</dbReference>
<evidence type="ECO:0000256" key="7">
    <source>
        <dbReference type="SAM" id="Phobius"/>
    </source>
</evidence>
<evidence type="ECO:0000313" key="10">
    <source>
        <dbReference type="EMBL" id="MEI4550934.1"/>
    </source>
</evidence>
<dbReference type="PANTHER" id="PTHR43394">
    <property type="entry name" value="ATP-DEPENDENT PERMEASE MDL1, MITOCHONDRIAL"/>
    <property type="match status" value="1"/>
</dbReference>
<comment type="subcellular location">
    <subcellularLocation>
        <location evidence="1">Cell membrane</location>
        <topology evidence="1">Multi-pass membrane protein</topology>
    </subcellularLocation>
</comment>
<proteinExistence type="predicted"/>
<comment type="caution">
    <text evidence="10">The sequence shown here is derived from an EMBL/GenBank/DDBJ whole genome shotgun (WGS) entry which is preliminary data.</text>
</comment>
<dbReference type="RefSeq" id="WP_336435997.1">
    <property type="nucleotide sequence ID" value="NZ_JBAWKS010000002.1"/>
</dbReference>
<reference evidence="10 11" key="1">
    <citation type="submission" date="2023-12" db="EMBL/GenBank/DDBJ databases">
        <title>Friends and Foes: Symbiotic and Algicidal bacterial influence on Karenia brevis blooms.</title>
        <authorList>
            <person name="Fei C."/>
            <person name="Mohamed A.R."/>
            <person name="Booker A."/>
            <person name="Arshad M."/>
            <person name="Klass S."/>
            <person name="Ahn S."/>
            <person name="Gilbert P.M."/>
            <person name="Heil C.A."/>
            <person name="Martinez J.M."/>
            <person name="Amin S.A."/>
        </authorList>
    </citation>
    <scope>NUCLEOTIDE SEQUENCE [LARGE SCALE GENOMIC DNA]</scope>
    <source>
        <strain evidence="10 11">CE15</strain>
    </source>
</reference>
<feature type="transmembrane region" description="Helical" evidence="7">
    <location>
        <begin position="235"/>
        <end position="263"/>
    </location>
</feature>
<dbReference type="Pfam" id="PF00664">
    <property type="entry name" value="ABC_membrane"/>
    <property type="match status" value="1"/>
</dbReference>
<evidence type="ECO:0000259" key="9">
    <source>
        <dbReference type="PROSITE" id="PS50929"/>
    </source>
</evidence>
<dbReference type="InterPro" id="IPR003593">
    <property type="entry name" value="AAA+_ATPase"/>
</dbReference>
<keyword evidence="4 10" id="KW-0067">ATP-binding</keyword>
<dbReference type="EMBL" id="JBAWKS010000002">
    <property type="protein sequence ID" value="MEI4550934.1"/>
    <property type="molecule type" value="Genomic_DNA"/>
</dbReference>
<dbReference type="InterPro" id="IPR039421">
    <property type="entry name" value="Type_1_exporter"/>
</dbReference>
<organism evidence="10 11">
    <name type="scientific">Pseudoalteromonas spongiae</name>
    <dbReference type="NCBI Taxonomy" id="298657"/>
    <lineage>
        <taxon>Bacteria</taxon>
        <taxon>Pseudomonadati</taxon>
        <taxon>Pseudomonadota</taxon>
        <taxon>Gammaproteobacteria</taxon>
        <taxon>Alteromonadales</taxon>
        <taxon>Pseudoalteromonadaceae</taxon>
        <taxon>Pseudoalteromonas</taxon>
    </lineage>
</organism>
<dbReference type="Pfam" id="PF00005">
    <property type="entry name" value="ABC_tran"/>
    <property type="match status" value="1"/>
</dbReference>
<evidence type="ECO:0000256" key="1">
    <source>
        <dbReference type="ARBA" id="ARBA00004651"/>
    </source>
</evidence>
<feature type="transmembrane region" description="Helical" evidence="7">
    <location>
        <begin position="275"/>
        <end position="297"/>
    </location>
</feature>
<feature type="domain" description="ABC transporter" evidence="8">
    <location>
        <begin position="334"/>
        <end position="547"/>
    </location>
</feature>
<evidence type="ECO:0000256" key="2">
    <source>
        <dbReference type="ARBA" id="ARBA00022692"/>
    </source>
</evidence>
<dbReference type="InterPro" id="IPR003439">
    <property type="entry name" value="ABC_transporter-like_ATP-bd"/>
</dbReference>
<keyword evidence="3" id="KW-0547">Nucleotide-binding</keyword>
<dbReference type="SUPFAM" id="SSF52540">
    <property type="entry name" value="P-loop containing nucleoside triphosphate hydrolases"/>
    <property type="match status" value="1"/>
</dbReference>
<keyword evidence="5 7" id="KW-1133">Transmembrane helix</keyword>
<dbReference type="InterPro" id="IPR011527">
    <property type="entry name" value="ABC1_TM_dom"/>
</dbReference>
<sequence length="547" mass="62038">MPDLEKHFLRLRLLRPYWLQLICAMVIMVITSISQLIIPKGIATFFDAPQAINFDAKLIVLLIISIVFLSLLTATRFYIFEKIGIDLVTNFRRNIHKSLLYKPVSFYESINIAEVTSRLTSDSEQLKDTLTVNLAQFIRASLIAIGSLVSMIIISPSLCVVIFLILPFFLFTSRFLANRFNSLSENVQGNLAESNKVAFDNLNCFPVIKIYNGYNTAEQLYQSSTEKYVTQKRKLALLVSSVQGVLFSVMYLSLAIVLILGIWQIQNKYLTVGELSAFALYLAMAFTCISTLADFFADWMQCIGATNYLFSMNADIHKPTIRMATLNPNKLTSLKLHNISFSYPSRPESKIFDKFNLEIVKGETLVLKGSSGVGKSTLLKLLMGFYSPTKGNLILNNEILSSDEYNFLRELVSYVEQDPLLFSTSVYQNLSLVVNDIPDEQVDKLIIDVCKKVNIHDFIMSLPDQYDTRIGDRGTQLSGGQKQRLAIARALLKQSEILILDEYTSALDKENRDNIQHIVNEHFSDKTVIIVSHNETETKEKHRIVYL</sequence>
<protein>
    <submittedName>
        <fullName evidence="10">ABC transporter ATP-binding protein</fullName>
    </submittedName>
</protein>
<dbReference type="SUPFAM" id="SSF90123">
    <property type="entry name" value="ABC transporter transmembrane region"/>
    <property type="match status" value="1"/>
</dbReference>
<evidence type="ECO:0000256" key="6">
    <source>
        <dbReference type="ARBA" id="ARBA00023136"/>
    </source>
</evidence>
<feature type="domain" description="ABC transmembrane type-1" evidence="9">
    <location>
        <begin position="21"/>
        <end position="301"/>
    </location>
</feature>
<dbReference type="PROSITE" id="PS00211">
    <property type="entry name" value="ABC_TRANSPORTER_1"/>
    <property type="match status" value="1"/>
</dbReference>
<dbReference type="InterPro" id="IPR017871">
    <property type="entry name" value="ABC_transporter-like_CS"/>
</dbReference>
<dbReference type="PROSITE" id="PS50893">
    <property type="entry name" value="ABC_TRANSPORTER_2"/>
    <property type="match status" value="1"/>
</dbReference>
<evidence type="ECO:0000256" key="5">
    <source>
        <dbReference type="ARBA" id="ARBA00022989"/>
    </source>
</evidence>
<feature type="transmembrane region" description="Helical" evidence="7">
    <location>
        <begin position="17"/>
        <end position="38"/>
    </location>
</feature>
<dbReference type="Gene3D" id="3.40.50.300">
    <property type="entry name" value="P-loop containing nucleotide triphosphate hydrolases"/>
    <property type="match status" value="1"/>
</dbReference>
<keyword evidence="11" id="KW-1185">Reference proteome</keyword>
<dbReference type="Gene3D" id="1.20.1560.10">
    <property type="entry name" value="ABC transporter type 1, transmembrane domain"/>
    <property type="match status" value="1"/>
</dbReference>
<keyword evidence="6 7" id="KW-0472">Membrane</keyword>
<dbReference type="Proteomes" id="UP001382455">
    <property type="component" value="Unassembled WGS sequence"/>
</dbReference>
<dbReference type="PROSITE" id="PS50929">
    <property type="entry name" value="ABC_TM1F"/>
    <property type="match status" value="1"/>
</dbReference>